<dbReference type="PANTHER" id="PTHR37984">
    <property type="entry name" value="PROTEIN CBG26694"/>
    <property type="match status" value="1"/>
</dbReference>
<dbReference type="InterPro" id="IPR050951">
    <property type="entry name" value="Retrovirus_Pol_polyprotein"/>
</dbReference>
<sequence>MALHTLAASCDYGDLRNELIHNRLVVGMADKKTSEQLQLQSKLTLEEAVVASKQAELQFQQSAVLHREQQHIGEVNRLQRGSRWSAQQSASLQGSSKRRFPEQSEESCCQSCGLPAHEKLKSPACKVKCFKCFRLGHWASVCKAGVRPGQGKVFTVLGEDRCKDSGNEGMGGKFMGGLWLNSLEKNKWTTTVEIVYFERSLDFLIDTGADISCVPISVVPEQFLKIVKNIEENISGPDGHSLNV</sequence>
<name>A0ABQ9GU47_9NEOP</name>
<reference evidence="2 3" key="1">
    <citation type="submission" date="2023-02" db="EMBL/GenBank/DDBJ databases">
        <title>LHISI_Scaffold_Assembly.</title>
        <authorList>
            <person name="Stuart O.P."/>
            <person name="Cleave R."/>
            <person name="Magrath M.J.L."/>
            <person name="Mikheyev A.S."/>
        </authorList>
    </citation>
    <scope>NUCLEOTIDE SEQUENCE [LARGE SCALE GENOMIC DNA]</scope>
    <source>
        <strain evidence="2">Daus_M_001</strain>
        <tissue evidence="2">Leg muscle</tissue>
    </source>
</reference>
<evidence type="ECO:0000313" key="2">
    <source>
        <dbReference type="EMBL" id="KAJ8875554.1"/>
    </source>
</evidence>
<comment type="caution">
    <text evidence="2">The sequence shown here is derived from an EMBL/GenBank/DDBJ whole genome shotgun (WGS) entry which is preliminary data.</text>
</comment>
<organism evidence="2 3">
    <name type="scientific">Dryococelus australis</name>
    <dbReference type="NCBI Taxonomy" id="614101"/>
    <lineage>
        <taxon>Eukaryota</taxon>
        <taxon>Metazoa</taxon>
        <taxon>Ecdysozoa</taxon>
        <taxon>Arthropoda</taxon>
        <taxon>Hexapoda</taxon>
        <taxon>Insecta</taxon>
        <taxon>Pterygota</taxon>
        <taxon>Neoptera</taxon>
        <taxon>Polyneoptera</taxon>
        <taxon>Phasmatodea</taxon>
        <taxon>Verophasmatodea</taxon>
        <taxon>Anareolatae</taxon>
        <taxon>Phasmatidae</taxon>
        <taxon>Eurycanthinae</taxon>
        <taxon>Dryococelus</taxon>
    </lineage>
</organism>
<dbReference type="InterPro" id="IPR001969">
    <property type="entry name" value="Aspartic_peptidase_AS"/>
</dbReference>
<evidence type="ECO:0000313" key="3">
    <source>
        <dbReference type="Proteomes" id="UP001159363"/>
    </source>
</evidence>
<evidence type="ECO:0008006" key="4">
    <source>
        <dbReference type="Google" id="ProtNLM"/>
    </source>
</evidence>
<keyword evidence="3" id="KW-1185">Reference proteome</keyword>
<dbReference type="Proteomes" id="UP001159363">
    <property type="component" value="Chromosome 8"/>
</dbReference>
<proteinExistence type="predicted"/>
<dbReference type="EMBL" id="JARBHB010000009">
    <property type="protein sequence ID" value="KAJ8875554.1"/>
    <property type="molecule type" value="Genomic_DNA"/>
</dbReference>
<feature type="region of interest" description="Disordered" evidence="1">
    <location>
        <begin position="78"/>
        <end position="98"/>
    </location>
</feature>
<feature type="compositionally biased region" description="Low complexity" evidence="1">
    <location>
        <begin position="85"/>
        <end position="95"/>
    </location>
</feature>
<accession>A0ABQ9GU47</accession>
<dbReference type="PROSITE" id="PS00141">
    <property type="entry name" value="ASP_PROTEASE"/>
    <property type="match status" value="1"/>
</dbReference>
<protein>
    <recommendedName>
        <fullName evidence="4">Peptidase A2 domain-containing protein</fullName>
    </recommendedName>
</protein>
<evidence type="ECO:0000256" key="1">
    <source>
        <dbReference type="SAM" id="MobiDB-lite"/>
    </source>
</evidence>
<gene>
    <name evidence="2" type="ORF">PR048_023449</name>
</gene>
<dbReference type="PANTHER" id="PTHR37984:SF5">
    <property type="entry name" value="PROTEIN NYNRIN-LIKE"/>
    <property type="match status" value="1"/>
</dbReference>